<dbReference type="InParanoid" id="A0A162PJH1"/>
<dbReference type="Pfam" id="PF12937">
    <property type="entry name" value="F-box-like"/>
    <property type="match status" value="1"/>
</dbReference>
<feature type="domain" description="F-box" evidence="1">
    <location>
        <begin position="1"/>
        <end position="45"/>
    </location>
</feature>
<dbReference type="GeneID" id="28996849"/>
<evidence type="ECO:0000259" key="1">
    <source>
        <dbReference type="PROSITE" id="PS50181"/>
    </source>
</evidence>
<dbReference type="EMBL" id="KV440981">
    <property type="protein sequence ID" value="OAD73457.1"/>
    <property type="molecule type" value="Genomic_DNA"/>
</dbReference>
<dbReference type="PROSITE" id="PS50181">
    <property type="entry name" value="FBOX"/>
    <property type="match status" value="1"/>
</dbReference>
<keyword evidence="3" id="KW-1185">Reference proteome</keyword>
<dbReference type="InterPro" id="IPR001810">
    <property type="entry name" value="F-box_dom"/>
</dbReference>
<dbReference type="RefSeq" id="XP_018291497.1">
    <property type="nucleotide sequence ID" value="XM_018435943.1"/>
</dbReference>
<evidence type="ECO:0000313" key="2">
    <source>
        <dbReference type="EMBL" id="OAD73457.1"/>
    </source>
</evidence>
<dbReference type="SUPFAM" id="SSF52047">
    <property type="entry name" value="RNI-like"/>
    <property type="match status" value="1"/>
</dbReference>
<protein>
    <recommendedName>
        <fullName evidence="1">F-box domain-containing protein</fullName>
    </recommendedName>
</protein>
<evidence type="ECO:0000313" key="3">
    <source>
        <dbReference type="Proteomes" id="UP000077315"/>
    </source>
</evidence>
<dbReference type="VEuPathDB" id="FungiDB:PHYBLDRAFT_168811"/>
<dbReference type="InterPro" id="IPR036047">
    <property type="entry name" value="F-box-like_dom_sf"/>
</dbReference>
<name>A0A162PJH1_PHYB8</name>
<dbReference type="Proteomes" id="UP000077315">
    <property type="component" value="Unassembled WGS sequence"/>
</dbReference>
<dbReference type="SUPFAM" id="SSF81383">
    <property type="entry name" value="F-box domain"/>
    <property type="match status" value="1"/>
</dbReference>
<gene>
    <name evidence="2" type="ORF">PHYBLDRAFT_168811</name>
</gene>
<accession>A0A162PJH1</accession>
<organism evidence="2 3">
    <name type="scientific">Phycomyces blakesleeanus (strain ATCC 8743b / DSM 1359 / FGSC 10004 / NBRC 33097 / NRRL 1555)</name>
    <dbReference type="NCBI Taxonomy" id="763407"/>
    <lineage>
        <taxon>Eukaryota</taxon>
        <taxon>Fungi</taxon>
        <taxon>Fungi incertae sedis</taxon>
        <taxon>Mucoromycota</taxon>
        <taxon>Mucoromycotina</taxon>
        <taxon>Mucoromycetes</taxon>
        <taxon>Mucorales</taxon>
        <taxon>Phycomycetaceae</taxon>
        <taxon>Phycomyces</taxon>
    </lineage>
</organism>
<dbReference type="OrthoDB" id="2253782at2759"/>
<proteinExistence type="predicted"/>
<dbReference type="AlphaFoldDB" id="A0A162PJH1"/>
<reference evidence="3" key="1">
    <citation type="submission" date="2015-06" db="EMBL/GenBank/DDBJ databases">
        <title>Expansion of signal transduction pathways in fungi by whole-genome duplication.</title>
        <authorList>
            <consortium name="DOE Joint Genome Institute"/>
            <person name="Corrochano L.M."/>
            <person name="Kuo A."/>
            <person name="Marcet-Houben M."/>
            <person name="Polaino S."/>
            <person name="Salamov A."/>
            <person name="Villalobos J.M."/>
            <person name="Alvarez M.I."/>
            <person name="Avalos J."/>
            <person name="Benito E.P."/>
            <person name="Benoit I."/>
            <person name="Burger G."/>
            <person name="Camino L.P."/>
            <person name="Canovas D."/>
            <person name="Cerda-Olmedo E."/>
            <person name="Cheng J.-F."/>
            <person name="Dominguez A."/>
            <person name="Elias M."/>
            <person name="Eslava A.P."/>
            <person name="Glaser F."/>
            <person name="Grimwood J."/>
            <person name="Gutierrez G."/>
            <person name="Heitman J."/>
            <person name="Henrissat B."/>
            <person name="Iturriaga E.A."/>
            <person name="Lang B.F."/>
            <person name="Lavin J.L."/>
            <person name="Lee S."/>
            <person name="Li W."/>
            <person name="Lindquist E."/>
            <person name="Lopez-Garcia S."/>
            <person name="Luque E.M."/>
            <person name="Marcos A.T."/>
            <person name="Martin J."/>
            <person name="McCluskey K."/>
            <person name="Medina H.R."/>
            <person name="Miralles-Duran A."/>
            <person name="Miyazaki A."/>
            <person name="Munoz-Torres E."/>
            <person name="Oguiza J.A."/>
            <person name="Ohm R."/>
            <person name="Olmedo M."/>
            <person name="Orejas M."/>
            <person name="Ortiz-Castellanos L."/>
            <person name="Pisabarro A.G."/>
            <person name="Rodriguez-Romero J."/>
            <person name="Ruiz-Herrera J."/>
            <person name="Ruiz-Vazquez R."/>
            <person name="Sanz C."/>
            <person name="Schackwitz W."/>
            <person name="Schmutz J."/>
            <person name="Shahriari M."/>
            <person name="Shelest E."/>
            <person name="Silva-Franco F."/>
            <person name="Soanes D."/>
            <person name="Syed K."/>
            <person name="Tagua V.G."/>
            <person name="Talbot N.J."/>
            <person name="Thon M."/>
            <person name="De vries R.P."/>
            <person name="Wiebenga A."/>
            <person name="Yadav J.S."/>
            <person name="Braun E.L."/>
            <person name="Baker S."/>
            <person name="Garre V."/>
            <person name="Horwitz B."/>
            <person name="Torres-Martinez S."/>
            <person name="Idnurm A."/>
            <person name="Herrera-Estrella A."/>
            <person name="Gabaldon T."/>
            <person name="Grigoriev I.V."/>
        </authorList>
    </citation>
    <scope>NUCLEOTIDE SEQUENCE [LARGE SCALE GENOMIC DNA]</scope>
    <source>
        <strain evidence="3">NRRL 1555(-)</strain>
    </source>
</reference>
<sequence>MLASNLPFEILSKIARLLVADDKLSCILTCKAWKIPFQESLWENIKINFMDKLETICTSVKDTTNNYLPSNHITKGLRVDGKTILADWKQTSAFKTFPNLKHVDMGSLSFYNVNIKRIKYGPQWDTLNSLYFKVPPIDRKISTTAILEVLKKASNLKEICIYSDHHYVEIEFNLNQYNAFHIALPRLVNIRVQLMLKDIHPDAVPSIPKTLSALDVTKLYLKLSGWSHLWLYYFCYKYLNLQTLSFVSICRLGGIVIKKTTKEKYHFSVQLREYFHAWKQCVSTVWNGQNGRMYCSGNSFAHRTYHTTVFPCTVFERLLQSFVTTLERLSINGQVRFDIFLYSSLLVSIKIKYCGVHIALDNLLDNYPSLQKFGFSHGKLYISNPKSSGCPSQHGLKLLKLDLVVTSVSALEYASFRCKSLQSINMKSSRICGSISAEARSICIVISHLKLKTSIFDHVRFFSSEEDMSDDTSINLILLSHSTNPHMSTKAKENENENVNVNQKSSVEPLACKANVSEAEKSYYDKRDEEDWEEDLCRGYVELRCNYKTECDVPLWTCREYSFDQKTSYGPDKLKSYQAFSDIQSTKSLVNDDYGFNKYVNTELFVHSLYKDNLYN</sequence>